<sequence>MDIRNMNGIEYLETIENDSVDFILTDPPYITSKETGMDNFKKMIDENKEAGIEFVKTEEEWESVKDNFKDKFSEFSEETMKTNYMKFGTIYGSKYSVQTKYGKWDENFTLDMLEEFIQIYYKKLRKGGTMIMFFDIWKITPLKELLEKYKFKQIRFIEWIKTNPQPLNQSVNYLTNSREIALVGVKGGKPTFNSKYDNGLYDNEIYQFPIQGGKKRFHPTQKSLPLFEALIKKHSNEGDVVLDTFLGSGTTAIACKKNNRKFKGCEASKEYYDKLMELVND</sequence>
<dbReference type="InterPro" id="IPR001091">
    <property type="entry name" value="RM_Methyltransferase"/>
</dbReference>
<dbReference type="EMBL" id="MN738838">
    <property type="protein sequence ID" value="QHT39002.1"/>
    <property type="molecule type" value="Genomic_DNA"/>
</dbReference>
<keyword evidence="2" id="KW-0489">Methyltransferase</keyword>
<reference evidence="5" key="1">
    <citation type="journal article" date="2020" name="Nature">
        <title>Giant virus diversity and host interactions through global metagenomics.</title>
        <authorList>
            <person name="Schulz F."/>
            <person name="Roux S."/>
            <person name="Paez-Espino D."/>
            <person name="Jungbluth S."/>
            <person name="Walsh D.A."/>
            <person name="Denef V.J."/>
            <person name="McMahon K.D."/>
            <person name="Konstantinidis K.T."/>
            <person name="Eloe-Fadrosh E.A."/>
            <person name="Kyrpides N.C."/>
            <person name="Woyke T."/>
        </authorList>
    </citation>
    <scope>NUCLEOTIDE SEQUENCE</scope>
    <source>
        <strain evidence="5">GVMAG-S-ERX556126-94</strain>
    </source>
</reference>
<organism evidence="5">
    <name type="scientific">viral metagenome</name>
    <dbReference type="NCBI Taxonomy" id="1070528"/>
    <lineage>
        <taxon>unclassified sequences</taxon>
        <taxon>metagenomes</taxon>
        <taxon>organismal metagenomes</taxon>
    </lineage>
</organism>
<dbReference type="InterPro" id="IPR029063">
    <property type="entry name" value="SAM-dependent_MTases_sf"/>
</dbReference>
<name>A0A6C0FCR5_9ZZZZ</name>
<dbReference type="PROSITE" id="PS00092">
    <property type="entry name" value="N6_MTASE"/>
    <property type="match status" value="1"/>
</dbReference>
<dbReference type="Pfam" id="PF01555">
    <property type="entry name" value="N6_N4_Mtase"/>
    <property type="match status" value="1"/>
</dbReference>
<feature type="domain" description="DNA methylase N-4/N-6" evidence="4">
    <location>
        <begin position="20"/>
        <end position="274"/>
    </location>
</feature>
<evidence type="ECO:0000256" key="3">
    <source>
        <dbReference type="ARBA" id="ARBA00022679"/>
    </source>
</evidence>
<dbReference type="InterPro" id="IPR002052">
    <property type="entry name" value="DNA_methylase_N6_adenine_CS"/>
</dbReference>
<evidence type="ECO:0000256" key="1">
    <source>
        <dbReference type="ARBA" id="ARBA00006594"/>
    </source>
</evidence>
<dbReference type="Gene3D" id="3.40.50.150">
    <property type="entry name" value="Vaccinia Virus protein VP39"/>
    <property type="match status" value="1"/>
</dbReference>
<proteinExistence type="inferred from homology"/>
<comment type="similarity">
    <text evidence="1">Belongs to the N(4)/N(6)-methyltransferase family.</text>
</comment>
<dbReference type="GO" id="GO:0032259">
    <property type="term" value="P:methylation"/>
    <property type="evidence" value="ECO:0007669"/>
    <property type="project" value="UniProtKB-KW"/>
</dbReference>
<evidence type="ECO:0000256" key="2">
    <source>
        <dbReference type="ARBA" id="ARBA00022603"/>
    </source>
</evidence>
<dbReference type="GO" id="GO:0003677">
    <property type="term" value="F:DNA binding"/>
    <property type="evidence" value="ECO:0007669"/>
    <property type="project" value="InterPro"/>
</dbReference>
<dbReference type="GO" id="GO:0008170">
    <property type="term" value="F:N-methyltransferase activity"/>
    <property type="evidence" value="ECO:0007669"/>
    <property type="project" value="InterPro"/>
</dbReference>
<accession>A0A6C0FCR5</accession>
<evidence type="ECO:0000313" key="5">
    <source>
        <dbReference type="EMBL" id="QHT39002.1"/>
    </source>
</evidence>
<keyword evidence="3" id="KW-0808">Transferase</keyword>
<dbReference type="PRINTS" id="PR00508">
    <property type="entry name" value="S21N4MTFRASE"/>
</dbReference>
<dbReference type="InterPro" id="IPR002941">
    <property type="entry name" value="DNA_methylase_N4/N6"/>
</dbReference>
<dbReference type="AlphaFoldDB" id="A0A6C0FCR5"/>
<evidence type="ECO:0000259" key="4">
    <source>
        <dbReference type="Pfam" id="PF01555"/>
    </source>
</evidence>
<dbReference type="SUPFAM" id="SSF53335">
    <property type="entry name" value="S-adenosyl-L-methionine-dependent methyltransferases"/>
    <property type="match status" value="1"/>
</dbReference>
<protein>
    <recommendedName>
        <fullName evidence="4">DNA methylase N-4/N-6 domain-containing protein</fullName>
    </recommendedName>
</protein>